<evidence type="ECO:0000313" key="3">
    <source>
        <dbReference type="Proteomes" id="UP001275084"/>
    </source>
</evidence>
<evidence type="ECO:0000256" key="1">
    <source>
        <dbReference type="SAM" id="SignalP"/>
    </source>
</evidence>
<reference evidence="2" key="2">
    <citation type="submission" date="2023-06" db="EMBL/GenBank/DDBJ databases">
        <authorList>
            <consortium name="Lawrence Berkeley National Laboratory"/>
            <person name="Haridas S."/>
            <person name="Hensen N."/>
            <person name="Bonometti L."/>
            <person name="Westerberg I."/>
            <person name="Brannstrom I.O."/>
            <person name="Guillou S."/>
            <person name="Cros-Aarteil S."/>
            <person name="Calhoun S."/>
            <person name="Kuo A."/>
            <person name="Mondo S."/>
            <person name="Pangilinan J."/>
            <person name="Riley R."/>
            <person name="Labutti K."/>
            <person name="Andreopoulos B."/>
            <person name="Lipzen A."/>
            <person name="Chen C."/>
            <person name="Yanf M."/>
            <person name="Daum C."/>
            <person name="Ng V."/>
            <person name="Clum A."/>
            <person name="Steindorff A."/>
            <person name="Ohm R."/>
            <person name="Martin F."/>
            <person name="Silar P."/>
            <person name="Natvig D."/>
            <person name="Lalanne C."/>
            <person name="Gautier V."/>
            <person name="Ament-Velasquez S.L."/>
            <person name="Kruys A."/>
            <person name="Hutchinson M.I."/>
            <person name="Powell A.J."/>
            <person name="Barry K."/>
            <person name="Miller A.N."/>
            <person name="Grigoriev I.V."/>
            <person name="Debuchy R."/>
            <person name="Gladieux P."/>
            <person name="Thoren M.H."/>
            <person name="Johannesson H."/>
        </authorList>
    </citation>
    <scope>NUCLEOTIDE SEQUENCE</scope>
    <source>
        <strain evidence="2">CBS 955.72</strain>
    </source>
</reference>
<sequence length="380" mass="42764">MHLPLAPALGVVLALALTVSAENKMPVFQAKVHAPRLTPEYAKLTNNTEIMFEWHEPRMQQHVWRAATRSLAEGPTKTGKKLRKRADFSPRPVGAPLGRGDCAGCANLQAGQDADIFSFDWQYMQTQMITARKNRLKDKCVFYTGLPPDEKIQIQQAKGLLALPEGQSDLATEFACDNDLLTIWNLWPGENDVDPFSNTDNAKPNFWELHAESWLYKLDKSNTGQFDGRDWGAYRGHYFRAMSDAVAHSCSGTVYVMAGKTSMSGYIGIWVDTEYPTLKAKAALPDGNSEKVTKLILVKTLNPEGEQYEMNIDQALPYPTVNRRLKRSDPGYLDLSHFLGDPANITEEALSRRRLDKRNACNANLYWEQADRGDWFGRGF</sequence>
<feature type="chain" id="PRO_5042501280" evidence="1">
    <location>
        <begin position="22"/>
        <end position="380"/>
    </location>
</feature>
<comment type="caution">
    <text evidence="2">The sequence shown here is derived from an EMBL/GenBank/DDBJ whole genome shotgun (WGS) entry which is preliminary data.</text>
</comment>
<gene>
    <name evidence="2" type="ORF">B0T25DRAFT_515946</name>
</gene>
<evidence type="ECO:0000313" key="2">
    <source>
        <dbReference type="EMBL" id="KAK3360719.1"/>
    </source>
</evidence>
<protein>
    <submittedName>
        <fullName evidence="2">Uncharacterized protein</fullName>
    </submittedName>
</protein>
<keyword evidence="3" id="KW-1185">Reference proteome</keyword>
<feature type="signal peptide" evidence="1">
    <location>
        <begin position="1"/>
        <end position="21"/>
    </location>
</feature>
<name>A0AAJ0HSM8_9PEZI</name>
<dbReference type="AlphaFoldDB" id="A0AAJ0HSM8"/>
<dbReference type="EMBL" id="JAUIQD010000002">
    <property type="protein sequence ID" value="KAK3360719.1"/>
    <property type="molecule type" value="Genomic_DNA"/>
</dbReference>
<proteinExistence type="predicted"/>
<accession>A0AAJ0HSM8</accession>
<reference evidence="2" key="1">
    <citation type="journal article" date="2023" name="Mol. Phylogenet. Evol.">
        <title>Genome-scale phylogeny and comparative genomics of the fungal order Sordariales.</title>
        <authorList>
            <person name="Hensen N."/>
            <person name="Bonometti L."/>
            <person name="Westerberg I."/>
            <person name="Brannstrom I.O."/>
            <person name="Guillou S."/>
            <person name="Cros-Aarteil S."/>
            <person name="Calhoun S."/>
            <person name="Haridas S."/>
            <person name="Kuo A."/>
            <person name="Mondo S."/>
            <person name="Pangilinan J."/>
            <person name="Riley R."/>
            <person name="LaButti K."/>
            <person name="Andreopoulos B."/>
            <person name="Lipzen A."/>
            <person name="Chen C."/>
            <person name="Yan M."/>
            <person name="Daum C."/>
            <person name="Ng V."/>
            <person name="Clum A."/>
            <person name="Steindorff A."/>
            <person name="Ohm R.A."/>
            <person name="Martin F."/>
            <person name="Silar P."/>
            <person name="Natvig D.O."/>
            <person name="Lalanne C."/>
            <person name="Gautier V."/>
            <person name="Ament-Velasquez S.L."/>
            <person name="Kruys A."/>
            <person name="Hutchinson M.I."/>
            <person name="Powell A.J."/>
            <person name="Barry K."/>
            <person name="Miller A.N."/>
            <person name="Grigoriev I.V."/>
            <person name="Debuchy R."/>
            <person name="Gladieux P."/>
            <person name="Hiltunen Thoren M."/>
            <person name="Johannesson H."/>
        </authorList>
    </citation>
    <scope>NUCLEOTIDE SEQUENCE</scope>
    <source>
        <strain evidence="2">CBS 955.72</strain>
    </source>
</reference>
<dbReference type="Proteomes" id="UP001275084">
    <property type="component" value="Unassembled WGS sequence"/>
</dbReference>
<organism evidence="2 3">
    <name type="scientific">Lasiosphaeria hispida</name>
    <dbReference type="NCBI Taxonomy" id="260671"/>
    <lineage>
        <taxon>Eukaryota</taxon>
        <taxon>Fungi</taxon>
        <taxon>Dikarya</taxon>
        <taxon>Ascomycota</taxon>
        <taxon>Pezizomycotina</taxon>
        <taxon>Sordariomycetes</taxon>
        <taxon>Sordariomycetidae</taxon>
        <taxon>Sordariales</taxon>
        <taxon>Lasiosphaeriaceae</taxon>
        <taxon>Lasiosphaeria</taxon>
    </lineage>
</organism>
<keyword evidence="1" id="KW-0732">Signal</keyword>